<comment type="caution">
    <text evidence="12">Lacks conserved residue(s) required for the propagation of feature annotation.</text>
</comment>
<dbReference type="PROSITE" id="PS51117">
    <property type="entry name" value="LAMININ_NTER"/>
    <property type="match status" value="1"/>
</dbReference>
<dbReference type="PROSITE" id="PS01248">
    <property type="entry name" value="EGF_LAM_1"/>
    <property type="match status" value="7"/>
</dbReference>
<dbReference type="PROSITE" id="PS50027">
    <property type="entry name" value="EGF_LAM_2"/>
    <property type="match status" value="10"/>
</dbReference>
<dbReference type="FunFam" id="2.10.25.10:FF:000065">
    <property type="entry name" value="Laminin subunit beta 1"/>
    <property type="match status" value="2"/>
</dbReference>
<dbReference type="InterPro" id="IPR056863">
    <property type="entry name" value="LMN_ATRN_NET-like_EGF"/>
</dbReference>
<dbReference type="SMART" id="SM00281">
    <property type="entry name" value="LamB"/>
    <property type="match status" value="1"/>
</dbReference>
<feature type="domain" description="Laminin EGF-like" evidence="15">
    <location>
        <begin position="885"/>
        <end position="934"/>
    </location>
</feature>
<dbReference type="GO" id="GO:0009887">
    <property type="term" value="P:animal organ morphogenesis"/>
    <property type="evidence" value="ECO:0007669"/>
    <property type="project" value="TreeGrafter"/>
</dbReference>
<evidence type="ECO:0000256" key="4">
    <source>
        <dbReference type="ARBA" id="ARBA00022729"/>
    </source>
</evidence>
<gene>
    <name evidence="18" type="primary">LAMA1</name>
    <name evidence="18" type="ORF">TR153095</name>
</gene>
<proteinExistence type="predicted"/>
<feature type="domain" description="Laminin N-terminal" evidence="17">
    <location>
        <begin position="23"/>
        <end position="313"/>
    </location>
</feature>
<evidence type="ECO:0000256" key="10">
    <source>
        <dbReference type="ARBA" id="ARBA00023180"/>
    </source>
</evidence>
<protein>
    <submittedName>
        <fullName evidence="18">Laminin subunit alpha-1</fullName>
    </submittedName>
</protein>
<dbReference type="InterPro" id="IPR050440">
    <property type="entry name" value="Laminin/Netrin_ECM"/>
</dbReference>
<feature type="chain" id="PRO_5007051085" evidence="14">
    <location>
        <begin position="19"/>
        <end position="3600"/>
    </location>
</feature>
<keyword evidence="4 14" id="KW-0732">Signal</keyword>
<evidence type="ECO:0000256" key="1">
    <source>
        <dbReference type="ARBA" id="ARBA00004302"/>
    </source>
</evidence>
<dbReference type="Pfam" id="PF24973">
    <property type="entry name" value="EGF_LMN_ATRN"/>
    <property type="match status" value="2"/>
</dbReference>
<evidence type="ECO:0000256" key="3">
    <source>
        <dbReference type="ARBA" id="ARBA00022530"/>
    </source>
</evidence>
<comment type="subcellular location">
    <subcellularLocation>
        <location evidence="1">Secreted</location>
        <location evidence="1">Extracellular space</location>
        <location evidence="1">Extracellular matrix</location>
        <location evidence="1">Basement membrane</location>
    </subcellularLocation>
</comment>
<dbReference type="InterPro" id="IPR002049">
    <property type="entry name" value="LE_dom"/>
</dbReference>
<evidence type="ECO:0000256" key="12">
    <source>
        <dbReference type="PROSITE-ProRule" id="PRU00460"/>
    </source>
</evidence>
<feature type="coiled-coil region" evidence="13">
    <location>
        <begin position="2194"/>
        <end position="2258"/>
    </location>
</feature>
<dbReference type="FunFam" id="2.10.25.10:FF:000069">
    <property type="entry name" value="Laminin subunit alpha 1"/>
    <property type="match status" value="1"/>
</dbReference>
<keyword evidence="8 13" id="KW-0175">Coiled coil</keyword>
<feature type="disulfide bond" evidence="12">
    <location>
        <begin position="1823"/>
        <end position="1840"/>
    </location>
</feature>
<evidence type="ECO:0000259" key="17">
    <source>
        <dbReference type="PROSITE" id="PS51117"/>
    </source>
</evidence>
<dbReference type="GO" id="GO:0009888">
    <property type="term" value="P:tissue development"/>
    <property type="evidence" value="ECO:0007669"/>
    <property type="project" value="TreeGrafter"/>
</dbReference>
<keyword evidence="9 12" id="KW-1015">Disulfide bond</keyword>
<dbReference type="FunFam" id="2.10.25.10:FF:000082">
    <property type="entry name" value="Laminin subunit alpha 1"/>
    <property type="match status" value="1"/>
</dbReference>
<feature type="disulfide bond" evidence="12">
    <location>
        <begin position="1746"/>
        <end position="1760"/>
    </location>
</feature>
<keyword evidence="5" id="KW-0677">Repeat</keyword>
<dbReference type="Pfam" id="PF00053">
    <property type="entry name" value="EGF_laminin"/>
    <property type="match status" value="13"/>
</dbReference>
<dbReference type="PANTHER" id="PTHR10574:SF406">
    <property type="entry name" value="LAMININ SUBUNIT ALPHA 5"/>
    <property type="match status" value="1"/>
</dbReference>
<feature type="domain" description="Laminin IV type A" evidence="16">
    <location>
        <begin position="577"/>
        <end position="832"/>
    </location>
</feature>
<feature type="disulfide bond" evidence="12">
    <location>
        <begin position="1821"/>
        <end position="1833"/>
    </location>
</feature>
<dbReference type="SUPFAM" id="SSF57196">
    <property type="entry name" value="EGF/Laminin"/>
    <property type="match status" value="13"/>
</dbReference>
<dbReference type="GO" id="GO:0005201">
    <property type="term" value="F:extracellular matrix structural constituent"/>
    <property type="evidence" value="ECO:0007669"/>
    <property type="project" value="TreeGrafter"/>
</dbReference>
<feature type="disulfide bond" evidence="12">
    <location>
        <begin position="904"/>
        <end position="913"/>
    </location>
</feature>
<feature type="domain" description="Laminin EGF-like" evidence="15">
    <location>
        <begin position="438"/>
        <end position="494"/>
    </location>
</feature>
<reference evidence="18" key="1">
    <citation type="submission" date="2016-01" db="EMBL/GenBank/DDBJ databases">
        <title>Reference transcriptome for the parasite Schistocephalus solidus: insights into the molecular evolution of parasitism.</title>
        <authorList>
            <person name="Hebert F.O."/>
            <person name="Grambauer S."/>
            <person name="Barber I."/>
            <person name="Landry C.R."/>
            <person name="Aubin-Horth N."/>
        </authorList>
    </citation>
    <scope>NUCLEOTIDE SEQUENCE</scope>
</reference>
<dbReference type="InterPro" id="IPR008211">
    <property type="entry name" value="Laminin_N"/>
</dbReference>
<sequence length="3600" mass="398518">MRSLKILEFLVLLNVLNASILQSDYDADLDYLDMDPDSLLAENARITANATCGIDKREYYCRIVDHAAYYSGLSRTKRQVYTYTQSAKTYKDVDGSVIECNYCDDRDPNLRHPISYVVQGDSDRWWQSPTLAQGLKYHAVTIDVDLNQVYQIVFVILRMGDSPRPANWILEKSIDGKTFEPWVFFAETAEACRRLYQPQISYNMKITSDPRPNSLRNDEVYCTTYFSQPQNLEAGEIIVTLTMDREGASQSYYEMTTPIDPELIDFLSARFVRLKFQKLQTLSGDWMTLPNQMDESVYNRYYYSIRNIKVGGKCICNSHANKCESKVINGVPRAVCECQHNTCGYNCEKCCPLFNQQLWRPGGMCEECNCHGKADACVYNQTVANLQLSLNRFRVREGGGVCINCREMTTGINCEDCLPGYYRPLNVGPDAKDPCVPCDCTLHGSTGTCVSNDALMPEKRPGDCICRPGFAGQRCDRCALGYYQLPANPNECVPCPCDLSGSQGGDGYRCHPPCNCKPNVDQDSLCKKCLPGHFNLDIENRDGCQACFCMGLTTDCQGVSVSTARTLEQEGKLGTVDTHDGWALTLPGSLRTMPVEPTILGAQADNLTAQILRVMRDDVDLGLGSSASTRQVSYYWSAPPIYLGKQLMAYRGHLEVILRFGSPTIRSDLTGSYATSPRYESELNYVWVEEPDLVLEGHGIRLAYSTEPSNRDVHRVHRIWLHESSFRVLVEATEGDLDRFPISHTQTQEAPQLTYRDPTQRIRPQRINFSTAGRQATIVDIMTVLSNLTRIYIKAKYTDDQTYAELRKVSLQRAERAQAEYGVPRGVPTVEECRCPPGHMGTSCEECASGYWRDPDEKQTGGYSTAVDAFFLKINPIYKRICVPCDCNGKSDQCDPKTGHCLNCKYNTAGPHCDQCAPGYYLDPTRPGFDACQPCECPSLKNQNTNSCVAIPGSQELNGKPYACLDCDNNTRGRFCEVCAPFFYGNPLLGQPCRECDCGFSAIGCNPVTGECQCGYYTAGPRCLECEPGSYGDPLIGEPCKPCGCYPKGSRSPTCDKETGRCACNLFYEGQRCDRCVVGRGNVQEGCPFCVCDPLGSVPQAVATCDPVTGQCVCKPGVGGTLECDRCLDGYYNLGSNGCQECQCSNRALETTCHPQTGQCKCGENVTGLKCDRCLPGYYWNGSEPYCVPCNCGAGTLGSESECDMYTGQCRCAPYVTGRKCDQCERGFFGASATGCQRCPNCPYGLICDQVTGKCICPKNTEGDMCDRCSPNSYDFNPVNGCKDCNCSAVGSLDASKGCDVITGQCACKAGFYGRACDRCQVGFFGYPNCRPCMCDAAGSIRNVSHSDAALCDPETGACVCKANVEGDKCDRCRPGSFGLNAEYPFGCYACFCFPNDAPARCTQLTGYRSVPGPEHRLELVSTDNQYLPGGPLVDLRMTVEASIGSPAIPDLTQGQSQFKWRFSKSLPTFLQIPGLSGPLTRSYGSILVELHADCLPSGKCGIITLTGKTRSPVESPSVGSVRTVIEDPNRVHARMIALNGQLEFEYQPVTPPPRTSVSSGDLGAEYYPIWMKESDWVLTRISTQRLRVRPTRAALMLALTNVTSFSVRLFMPRAEPKVVSVNYRIRNAVRDIGTQRGMSIATIETCTCPPAHEGDHCELATDLNYFPPIVVLPQPGHVGDYYDDLVDWGQPSQNGTIAAGGDPNFDYEAEVKHCECNGKAFKCDRITGACLDCRDNTAGRNCEVCVEGYTGDPTAGTDCVKCRCPTDATDYAITCHPSIPGDPMSTHICQCRPGYAGEVCDRCDTGYYGDPLLMVPCKPCGCNPSGSRSQRCNMKTGQCSCLPGIMGRQCDECRPGHVVDGGRCIDCRGECTGELLQRTDEIESEIDRLDLAELANQGLGGLQRRAEKLKTRFSRPTIEREVSLIDKAGQMAKEIARITLATRSQLSAAANQIDEDSCNSSNNTILVQREAAKLNRKLEDWMKSLRALQPGVIDEQTSREWHEVARMVRQEISQVNLAQDLEWANELRDAGKDLESRLQAVIDRIKLADFSSHIERLAHYHNEQKSHLDNQEAQLYKMGNVTHEALVELKKAQDNLNNLQDLMSDAVGSSLNQVRENHTSFRRELDQLRQARNDYESVKVPEANNLAEELEELPSFDRIPNSPPPDAIQKAVQLERTGEAIKSAVDSPGVESVLEAREAYRQIAETLQRARNLTDEAQNAMRDSQAAQGDSSVDTMLSAVEARRQAMQVKLDQLAERMQEESSVSRSSEGKLANLRESLTLLSTVADTAITDAIRTDELVSQLKPLVDASRPKLDTIAEETLRDRQQLTDMEQQVLAVEKRYNEFEGTANLAVDRANDTQNRLLAGLMGAEKRFEELEAKLALPRQLAAYARSLLDMAYAGLGRDPLPLRLDGLHCVYTFVPYHVTKSRVFDLEFWYTATLERVSGQKAQQIRTNAVLMVGRRAFPGKTVMFAVTIEVDGTLRFSWSLPRAKDIVKYVSLGPLNGTSTNRVRITAVPGEVNMYLQEIPEGVSSLQGLEIQRATFMDKESPVISDLTIDNLLELRVGGPASEDMGADEPPMEVWGDNGAEELWGKVQHMGNSLGCLFNLRLSGHTIGFPDLANASRSCAPKGKELCKIQTNFRPLVRDGYVWQRESPLEDGLDPHPRPGIEAIQDPVMDRLALHDFSSGDSYVRISGLSEIPACDVPLVVHLQKLSPIDADGMVLTFYDHAKGYGVTLESKNDTLVSTRWDSNLQRSNRVEKSAVRSFRLGRKDTYWKLDKPLAEDCDPNEKDNMVIFLGGLPPGHFELRRTMSRLRLTTTGFRGRIGLRAAEPLLSAALYSELYVQQPMQNYGDSRFSDIWQPDEALQIGDTKPEQQYCLTLTPTPELASFELDPAIFSAPWIPEISMTIRFRPVGNDDIDLLRVQLAGPLWLRVWLTSDLRVSIAVPYTPTKLITTEIFGTPVINDPANNLAALKAREASVFDQPLYTEAVLTLHFGNADSQRLTVLFDQRPVQTWPLSKPIPSTRALQVLVGPQSNPSSSEKYLHEVSISNLVVGKRRVDFQRDMVTTARRQSGSYRFGGCGAQLRPRFVAKDTFPNAPFVYQGLRLPSPPSGRRVRSIFELCDEVLPATQQYCDSNENITRQWPALIHSLLSPKPSRRVGIRSLTGGNGNIAKNCLGDHQNTAWFDRTESSFWEITNVKEVLQHTGSVAFRLSIGFRIQTSPYSVSENDEGSKTTPKSVSLLATFNYGFKLGSLHLLVSADRIHLVHEPGSDGGSPVFWTSPSLSLEASAWHRLEIIPEGGNVGADGMVTASRTRMLLDYHEIWIEGEHRWGLPVVAFIGGLPSRQSIQLTANTAEVPLVGLFGCVDELNLVGHNFDAASSKRPTCPQCFVLDSNAAHVMPQMVTFLNSGPRRLIAMHFQPVTNAKLRWRLSFEVLYNPGEVSEVSLFVLVFRSPIDNNEARLWIHLKRRKLVASDETGRVTASVSFPVSDFEPTAWHFAEVDVTSDDMGAVMTVKKQGEYDFNVLETPFSSLEAVYYAYDNVLTPDKLAQLNWNNPVPPFTGCLRNMHLSVEDSGGTPISFPAGTPNIVLGVCPL</sequence>
<feature type="disulfide bond" evidence="12">
    <location>
        <begin position="1014"/>
        <end position="1023"/>
    </location>
</feature>
<feature type="disulfide bond" evidence="12">
    <location>
        <begin position="1308"/>
        <end position="1317"/>
    </location>
</feature>
<dbReference type="Pfam" id="PF00055">
    <property type="entry name" value="Laminin_N"/>
    <property type="match status" value="1"/>
</dbReference>
<evidence type="ECO:0000256" key="11">
    <source>
        <dbReference type="ARBA" id="ARBA00023292"/>
    </source>
</evidence>
<feature type="disulfide bond" evidence="12">
    <location>
        <begin position="466"/>
        <end position="475"/>
    </location>
</feature>
<dbReference type="PRINTS" id="PR00011">
    <property type="entry name" value="EGFLAMININ"/>
</dbReference>
<keyword evidence="6" id="KW-0084">Basement membrane</keyword>
<keyword evidence="7" id="KW-0130">Cell adhesion</keyword>
<feature type="disulfide bond" evidence="12">
    <location>
        <begin position="1361"/>
        <end position="1370"/>
    </location>
</feature>
<dbReference type="FunFam" id="2.10.25.10:FF:000090">
    <property type="entry name" value="laminin subunit alpha"/>
    <property type="match status" value="2"/>
</dbReference>
<feature type="domain" description="Laminin EGF-like" evidence="15">
    <location>
        <begin position="1821"/>
        <end position="1867"/>
    </location>
</feature>
<dbReference type="InterPro" id="IPR000742">
    <property type="entry name" value="EGF"/>
</dbReference>
<feature type="disulfide bond" evidence="12">
    <location>
        <begin position="1212"/>
        <end position="1221"/>
    </location>
</feature>
<keyword evidence="2" id="KW-0964">Secreted</keyword>
<evidence type="ECO:0000256" key="14">
    <source>
        <dbReference type="SAM" id="SignalP"/>
    </source>
</evidence>
<feature type="domain" description="Laminin EGF-like" evidence="15">
    <location>
        <begin position="1142"/>
        <end position="1189"/>
    </location>
</feature>
<dbReference type="SMART" id="SM00136">
    <property type="entry name" value="LamNT"/>
    <property type="match status" value="1"/>
</dbReference>
<evidence type="ECO:0000256" key="5">
    <source>
        <dbReference type="ARBA" id="ARBA00022737"/>
    </source>
</evidence>
<evidence type="ECO:0000256" key="6">
    <source>
        <dbReference type="ARBA" id="ARBA00022869"/>
    </source>
</evidence>
<dbReference type="Pfam" id="PF00052">
    <property type="entry name" value="Laminin_B"/>
    <property type="match status" value="2"/>
</dbReference>
<feature type="signal peptide" evidence="14">
    <location>
        <begin position="1"/>
        <end position="18"/>
    </location>
</feature>
<organism evidence="18">
    <name type="scientific">Schistocephalus solidus</name>
    <name type="common">Tapeworm</name>
    <dbReference type="NCBI Taxonomy" id="70667"/>
    <lineage>
        <taxon>Eukaryota</taxon>
        <taxon>Metazoa</taxon>
        <taxon>Spiralia</taxon>
        <taxon>Lophotrochozoa</taxon>
        <taxon>Platyhelminthes</taxon>
        <taxon>Cestoda</taxon>
        <taxon>Eucestoda</taxon>
        <taxon>Diphyllobothriidea</taxon>
        <taxon>Diphyllobothriidae</taxon>
        <taxon>Schistocephalus</taxon>
    </lineage>
</organism>
<evidence type="ECO:0000256" key="2">
    <source>
        <dbReference type="ARBA" id="ARBA00022525"/>
    </source>
</evidence>
<dbReference type="PROSITE" id="PS51115">
    <property type="entry name" value="LAMININ_IVA"/>
    <property type="match status" value="1"/>
</dbReference>
<dbReference type="PANTHER" id="PTHR10574">
    <property type="entry name" value="NETRIN/LAMININ-RELATED"/>
    <property type="match status" value="1"/>
</dbReference>
<accession>A0A0X3PE64</accession>
<dbReference type="GO" id="GO:0007411">
    <property type="term" value="P:axon guidance"/>
    <property type="evidence" value="ECO:0007669"/>
    <property type="project" value="TreeGrafter"/>
</dbReference>
<evidence type="ECO:0000256" key="8">
    <source>
        <dbReference type="ARBA" id="ARBA00023054"/>
    </source>
</evidence>
<evidence type="ECO:0000256" key="13">
    <source>
        <dbReference type="SAM" id="Coils"/>
    </source>
</evidence>
<evidence type="ECO:0000259" key="16">
    <source>
        <dbReference type="PROSITE" id="PS51115"/>
    </source>
</evidence>
<dbReference type="EMBL" id="GEEE01013635">
    <property type="protein sequence ID" value="JAP49590.1"/>
    <property type="molecule type" value="Transcribed_RNA"/>
</dbReference>
<feature type="domain" description="Laminin EGF-like" evidence="15">
    <location>
        <begin position="1715"/>
        <end position="1762"/>
    </location>
</feature>
<dbReference type="Gene3D" id="2.170.300.10">
    <property type="entry name" value="Tie2 ligand-binding domain superfamily"/>
    <property type="match status" value="1"/>
</dbReference>
<dbReference type="SMART" id="SM00181">
    <property type="entry name" value="EGF"/>
    <property type="match status" value="7"/>
</dbReference>
<dbReference type="InterPro" id="IPR000034">
    <property type="entry name" value="Laminin_IV"/>
</dbReference>
<feature type="disulfide bond" evidence="12">
    <location>
        <begin position="1026"/>
        <end position="1040"/>
    </location>
</feature>
<evidence type="ECO:0000259" key="15">
    <source>
        <dbReference type="PROSITE" id="PS50027"/>
    </source>
</evidence>
<dbReference type="GO" id="GO:0005604">
    <property type="term" value="C:basement membrane"/>
    <property type="evidence" value="ECO:0007669"/>
    <property type="project" value="UniProtKB-SubCell"/>
</dbReference>
<feature type="coiled-coil region" evidence="13">
    <location>
        <begin position="2083"/>
        <end position="2132"/>
    </location>
</feature>
<feature type="domain" description="Laminin EGF-like" evidence="15">
    <location>
        <begin position="1190"/>
        <end position="1238"/>
    </location>
</feature>
<dbReference type="Gene3D" id="2.60.120.260">
    <property type="entry name" value="Galactose-binding domain-like"/>
    <property type="match status" value="1"/>
</dbReference>
<dbReference type="SMART" id="SM00180">
    <property type="entry name" value="EGF_Lam"/>
    <property type="match status" value="18"/>
</dbReference>
<feature type="disulfide bond" evidence="12">
    <location>
        <begin position="478"/>
        <end position="492"/>
    </location>
</feature>
<dbReference type="GO" id="GO:0007155">
    <property type="term" value="P:cell adhesion"/>
    <property type="evidence" value="ECO:0007669"/>
    <property type="project" value="UniProtKB-KW"/>
</dbReference>
<feature type="domain" description="Laminin EGF-like" evidence="15">
    <location>
        <begin position="996"/>
        <end position="1042"/>
    </location>
</feature>
<feature type="disulfide bond" evidence="12">
    <location>
        <begin position="1162"/>
        <end position="1171"/>
    </location>
</feature>
<keyword evidence="3" id="KW-0272">Extracellular matrix</keyword>
<dbReference type="FunFam" id="2.10.25.10:FF:000188">
    <property type="entry name" value="Laminin subunit gamma 2"/>
    <property type="match status" value="1"/>
</dbReference>
<name>A0A0X3PE64_SCHSO</name>
<evidence type="ECO:0000313" key="18">
    <source>
        <dbReference type="EMBL" id="JAP49590.1"/>
    </source>
</evidence>
<keyword evidence="11 12" id="KW-0424">Laminin EGF-like domain</keyword>
<evidence type="ECO:0000256" key="7">
    <source>
        <dbReference type="ARBA" id="ARBA00022889"/>
    </source>
</evidence>
<evidence type="ECO:0000256" key="9">
    <source>
        <dbReference type="ARBA" id="ARBA00023157"/>
    </source>
</evidence>
<dbReference type="Gene3D" id="2.10.25.10">
    <property type="entry name" value="Laminin"/>
    <property type="match status" value="14"/>
</dbReference>
<feature type="disulfide bond" evidence="12">
    <location>
        <begin position="1734"/>
        <end position="1743"/>
    </location>
</feature>
<feature type="domain" description="Laminin EGF-like" evidence="15">
    <location>
        <begin position="1333"/>
        <end position="1390"/>
    </location>
</feature>
<feature type="domain" description="Laminin EGF-like" evidence="15">
    <location>
        <begin position="1090"/>
        <end position="1141"/>
    </location>
</feature>
<feature type="domain" description="Laminin EGF-like" evidence="15">
    <location>
        <begin position="1285"/>
        <end position="1332"/>
    </location>
</feature>
<dbReference type="CDD" id="cd00055">
    <property type="entry name" value="EGF_Lam"/>
    <property type="match status" value="16"/>
</dbReference>
<feature type="disulfide bond" evidence="12">
    <location>
        <begin position="1842"/>
        <end position="1851"/>
    </location>
</feature>
<keyword evidence="10" id="KW-0325">Glycoprotein</keyword>